<protein>
    <recommendedName>
        <fullName evidence="1">DUF7931 domain-containing protein</fullName>
    </recommendedName>
</protein>
<organism evidence="2 3">
    <name type="scientific">Massilia suwonensis</name>
    <dbReference type="NCBI Taxonomy" id="648895"/>
    <lineage>
        <taxon>Bacteria</taxon>
        <taxon>Pseudomonadati</taxon>
        <taxon>Pseudomonadota</taxon>
        <taxon>Betaproteobacteria</taxon>
        <taxon>Burkholderiales</taxon>
        <taxon>Oxalobacteraceae</taxon>
        <taxon>Telluria group</taxon>
        <taxon>Massilia</taxon>
    </lineage>
</organism>
<reference evidence="3" key="1">
    <citation type="journal article" date="2019" name="Int. J. Syst. Evol. Microbiol.">
        <title>The Global Catalogue of Microorganisms (GCM) 10K type strain sequencing project: providing services to taxonomists for standard genome sequencing and annotation.</title>
        <authorList>
            <consortium name="The Broad Institute Genomics Platform"/>
            <consortium name="The Broad Institute Genome Sequencing Center for Infectious Disease"/>
            <person name="Wu L."/>
            <person name="Ma J."/>
        </authorList>
    </citation>
    <scope>NUCLEOTIDE SEQUENCE [LARGE SCALE GENOMIC DNA]</scope>
    <source>
        <strain evidence="3">CCUG 43111</strain>
    </source>
</reference>
<proteinExistence type="predicted"/>
<evidence type="ECO:0000313" key="2">
    <source>
        <dbReference type="EMBL" id="MFC5479593.1"/>
    </source>
</evidence>
<keyword evidence="3" id="KW-1185">Reference proteome</keyword>
<dbReference type="InterPro" id="IPR057691">
    <property type="entry name" value="DUF7931"/>
</dbReference>
<name>A0ABW0MMV7_9BURK</name>
<dbReference type="Pfam" id="PF25559">
    <property type="entry name" value="DUF7931"/>
    <property type="match status" value="1"/>
</dbReference>
<dbReference type="RefSeq" id="WP_379757355.1">
    <property type="nucleotide sequence ID" value="NZ_JBHSMR010000013.1"/>
</dbReference>
<evidence type="ECO:0000313" key="3">
    <source>
        <dbReference type="Proteomes" id="UP001596101"/>
    </source>
</evidence>
<comment type="caution">
    <text evidence="2">The sequence shown here is derived from an EMBL/GenBank/DDBJ whole genome shotgun (WGS) entry which is preliminary data.</text>
</comment>
<dbReference type="EMBL" id="JBHSMR010000013">
    <property type="protein sequence ID" value="MFC5479593.1"/>
    <property type="molecule type" value="Genomic_DNA"/>
</dbReference>
<accession>A0ABW0MMV7</accession>
<feature type="domain" description="DUF7931" evidence="1">
    <location>
        <begin position="12"/>
        <end position="149"/>
    </location>
</feature>
<sequence>MNEPAIARFDTRRELEAHWNALLARAQGRLDLFDPDFIVWPLGTPDTEARLRAFLHDGGSLRLALHATGHIERNCPRFLRAVRDYSHRVECRQTPRSLRHLSDSFALADGLHAVRRFHCDHLRGEAAFDAPAEIELPAHRFEALWEESLLTLETSVSGL</sequence>
<evidence type="ECO:0000259" key="1">
    <source>
        <dbReference type="Pfam" id="PF25559"/>
    </source>
</evidence>
<gene>
    <name evidence="2" type="ORF">ACFPQ5_15460</name>
</gene>
<dbReference type="Proteomes" id="UP001596101">
    <property type="component" value="Unassembled WGS sequence"/>
</dbReference>